<keyword evidence="3" id="KW-1185">Reference proteome</keyword>
<name>A0ABN7VQ41_GIGMA</name>
<accession>A0ABN7VQ41</accession>
<sequence length="97" mass="11461">MGFLYSSLHKSHCNESTSCRNSKSKKTKKPESNYNYLNYLKRDSNINLEADWDIVIDEWDKLLSNEQLDDEFDSETNEESDFYDSEIHLAENQAAKW</sequence>
<gene>
    <name evidence="2" type="ORF">GMARGA_LOCUS21336</name>
</gene>
<feature type="non-terminal residue" evidence="2">
    <location>
        <position position="97"/>
    </location>
</feature>
<dbReference type="Proteomes" id="UP000789901">
    <property type="component" value="Unassembled WGS sequence"/>
</dbReference>
<organism evidence="2 3">
    <name type="scientific">Gigaspora margarita</name>
    <dbReference type="NCBI Taxonomy" id="4874"/>
    <lineage>
        <taxon>Eukaryota</taxon>
        <taxon>Fungi</taxon>
        <taxon>Fungi incertae sedis</taxon>
        <taxon>Mucoromycota</taxon>
        <taxon>Glomeromycotina</taxon>
        <taxon>Glomeromycetes</taxon>
        <taxon>Diversisporales</taxon>
        <taxon>Gigasporaceae</taxon>
        <taxon>Gigaspora</taxon>
    </lineage>
</organism>
<evidence type="ECO:0000256" key="1">
    <source>
        <dbReference type="SAM" id="MobiDB-lite"/>
    </source>
</evidence>
<evidence type="ECO:0000313" key="3">
    <source>
        <dbReference type="Proteomes" id="UP000789901"/>
    </source>
</evidence>
<proteinExistence type="predicted"/>
<reference evidence="2 3" key="1">
    <citation type="submission" date="2021-06" db="EMBL/GenBank/DDBJ databases">
        <authorList>
            <person name="Kallberg Y."/>
            <person name="Tangrot J."/>
            <person name="Rosling A."/>
        </authorList>
    </citation>
    <scope>NUCLEOTIDE SEQUENCE [LARGE SCALE GENOMIC DNA]</scope>
    <source>
        <strain evidence="2 3">120-4 pot B 10/14</strain>
    </source>
</reference>
<protein>
    <submittedName>
        <fullName evidence="2">42132_t:CDS:1</fullName>
    </submittedName>
</protein>
<comment type="caution">
    <text evidence="2">The sequence shown here is derived from an EMBL/GenBank/DDBJ whole genome shotgun (WGS) entry which is preliminary data.</text>
</comment>
<feature type="region of interest" description="Disordered" evidence="1">
    <location>
        <begin position="1"/>
        <end position="30"/>
    </location>
</feature>
<dbReference type="EMBL" id="CAJVQB010019613">
    <property type="protein sequence ID" value="CAG8791761.1"/>
    <property type="molecule type" value="Genomic_DNA"/>
</dbReference>
<evidence type="ECO:0000313" key="2">
    <source>
        <dbReference type="EMBL" id="CAG8791761.1"/>
    </source>
</evidence>